<reference evidence="2" key="1">
    <citation type="journal article" date="2022" name="Int. J. Syst. Evol. Microbiol.">
        <title>Apilactobacillus apisilvae sp. nov., Nicolia spurrieriana gen. nov. sp. nov., Bombilactobacillus folatiphilus sp. nov. and Bombilactobacillus thymidiniphilus sp. nov., four new lactic acid bacterial isolates from stingless bees Tetragonula carbonaria and Austroplebeia australis.</title>
        <authorList>
            <person name="Oliphant S.A."/>
            <person name="Watson-Haigh N.S."/>
            <person name="Sumby K.M."/>
            <person name="Gardner J."/>
            <person name="Groom S."/>
            <person name="Jiranek V."/>
        </authorList>
    </citation>
    <scope>NUCLEOTIDE SEQUENCE</scope>
    <source>
        <strain evidence="2">SG4_D2</strain>
    </source>
</reference>
<dbReference type="Gene3D" id="3.30.70.360">
    <property type="match status" value="1"/>
</dbReference>
<sequence>MFNKKEDLIQVRRHLHQIPELALQEQETASYLRQLIAQLPQDYLIVETVPKLPTAILVRVQGIKPKRTIGYRADMDALPVQESSSCQYGSQHAGVMHACGHDFHLTIALAVLAYFAQHQPVDNLVFFFQPAEESQSGAKIAYQEQAFTGAFQVDEFYALHVKDDLPVGKIGCRVGTLFAGTTEVNVDVCGVGGHAAAPQRARDVIVAAAQFVTQVQTIIARSIDPLASGVITFGKLNAGSIRNVIADHARLEGTIRGLDQAMIEQIKQRLQEIANGVANSFQVKVDVKFNQGGYLPVVNQVEITTSFIDYLQQNPQVSFVQTAPAMTGEDFGYLLSKIPGMMFWLGVQSPSGLHTAGFEPNEAALTVGVKTVIGWLKQRMEEK</sequence>
<dbReference type="Proteomes" id="UP000831495">
    <property type="component" value="Chromosome"/>
</dbReference>
<name>A0ABY4PAH4_9LACO</name>
<dbReference type="InterPro" id="IPR036264">
    <property type="entry name" value="Bact_exopeptidase_dim_dom"/>
</dbReference>
<dbReference type="Gene3D" id="3.40.630.10">
    <property type="entry name" value="Zn peptidases"/>
    <property type="match status" value="1"/>
</dbReference>
<feature type="domain" description="Peptidase M20 dimerisation" evidence="1">
    <location>
        <begin position="180"/>
        <end position="277"/>
    </location>
</feature>
<proteinExistence type="predicted"/>
<organism evidence="2 3">
    <name type="scientific">Bombilactobacillus folatiphilus</name>
    <dbReference type="NCBI Taxonomy" id="2923362"/>
    <lineage>
        <taxon>Bacteria</taxon>
        <taxon>Bacillati</taxon>
        <taxon>Bacillota</taxon>
        <taxon>Bacilli</taxon>
        <taxon>Lactobacillales</taxon>
        <taxon>Lactobacillaceae</taxon>
        <taxon>Bombilactobacillus</taxon>
    </lineage>
</organism>
<evidence type="ECO:0000313" key="2">
    <source>
        <dbReference type="EMBL" id="UQS82521.1"/>
    </source>
</evidence>
<dbReference type="CDD" id="cd05670">
    <property type="entry name" value="M20_Acy1_YkuR-like"/>
    <property type="match status" value="1"/>
</dbReference>
<evidence type="ECO:0000259" key="1">
    <source>
        <dbReference type="Pfam" id="PF07687"/>
    </source>
</evidence>
<gene>
    <name evidence="2" type="ORF">MOO45_02400</name>
</gene>
<dbReference type="Pfam" id="PF07687">
    <property type="entry name" value="M20_dimer"/>
    <property type="match status" value="1"/>
</dbReference>
<protein>
    <submittedName>
        <fullName evidence="2">N-acetyldiaminopimelate deacetylase</fullName>
    </submittedName>
</protein>
<accession>A0ABY4PAH4</accession>
<dbReference type="NCBIfam" id="TIGR01891">
    <property type="entry name" value="amidohydrolases"/>
    <property type="match status" value="1"/>
</dbReference>
<dbReference type="Pfam" id="PF01546">
    <property type="entry name" value="Peptidase_M20"/>
    <property type="match status" value="1"/>
</dbReference>
<dbReference type="SUPFAM" id="SSF55031">
    <property type="entry name" value="Bacterial exopeptidase dimerisation domain"/>
    <property type="match status" value="1"/>
</dbReference>
<dbReference type="EMBL" id="CP093366">
    <property type="protein sequence ID" value="UQS82521.1"/>
    <property type="molecule type" value="Genomic_DNA"/>
</dbReference>
<dbReference type="PANTHER" id="PTHR11014:SF98">
    <property type="entry name" value="N-ACETYLDIAMINOPIMELATE DEACETYLASE"/>
    <property type="match status" value="1"/>
</dbReference>
<dbReference type="PANTHER" id="PTHR11014">
    <property type="entry name" value="PEPTIDASE M20 FAMILY MEMBER"/>
    <property type="match status" value="1"/>
</dbReference>
<dbReference type="RefSeq" id="WP_249514799.1">
    <property type="nucleotide sequence ID" value="NZ_CP093366.1"/>
</dbReference>
<dbReference type="SUPFAM" id="SSF53187">
    <property type="entry name" value="Zn-dependent exopeptidases"/>
    <property type="match status" value="1"/>
</dbReference>
<dbReference type="InterPro" id="IPR011650">
    <property type="entry name" value="Peptidase_M20_dimer"/>
</dbReference>
<dbReference type="InterPro" id="IPR002933">
    <property type="entry name" value="Peptidase_M20"/>
</dbReference>
<keyword evidence="3" id="KW-1185">Reference proteome</keyword>
<evidence type="ECO:0000313" key="3">
    <source>
        <dbReference type="Proteomes" id="UP000831495"/>
    </source>
</evidence>
<dbReference type="InterPro" id="IPR017439">
    <property type="entry name" value="Amidohydrolase"/>
</dbReference>
<dbReference type="PIRSF" id="PIRSF005962">
    <property type="entry name" value="Pept_M20D_amidohydro"/>
    <property type="match status" value="1"/>
</dbReference>